<feature type="domain" description="Mandelate racemase/muconate lactonizing enzyme C-terminal" evidence="5">
    <location>
        <begin position="161"/>
        <end position="258"/>
    </location>
</feature>
<reference evidence="7" key="1">
    <citation type="submission" date="2017-02" db="EMBL/GenBank/DDBJ databases">
        <authorList>
            <person name="Varghese N."/>
            <person name="Submissions S."/>
        </authorList>
    </citation>
    <scope>NUCLEOTIDE SEQUENCE [LARGE SCALE GENOMIC DNA]</scope>
    <source>
        <strain evidence="7">ATCC 27094</strain>
    </source>
</reference>
<feature type="binding site" evidence="2">
    <location>
        <position position="320"/>
    </location>
    <ligand>
        <name>substrate</name>
    </ligand>
</feature>
<feature type="binding site" evidence="2">
    <location>
        <position position="53"/>
    </location>
    <ligand>
        <name>substrate</name>
    </ligand>
</feature>
<dbReference type="GO" id="GO:0047808">
    <property type="term" value="F:D(-)-tartrate dehydratase activity"/>
    <property type="evidence" value="ECO:0007669"/>
    <property type="project" value="InterPro"/>
</dbReference>
<feature type="active site" description="acceptor" evidence="1">
    <location>
        <position position="182"/>
    </location>
</feature>
<evidence type="ECO:0000313" key="6">
    <source>
        <dbReference type="EMBL" id="SJZ78747.1"/>
    </source>
</evidence>
<feature type="site" description="Transition state stabilizer" evidence="4">
    <location>
        <position position="53"/>
    </location>
</feature>
<evidence type="ECO:0000256" key="1">
    <source>
        <dbReference type="PIRSR" id="PIRSR634611-1"/>
    </source>
</evidence>
<evidence type="ECO:0000256" key="3">
    <source>
        <dbReference type="PIRSR" id="PIRSR634611-3"/>
    </source>
</evidence>
<evidence type="ECO:0000256" key="2">
    <source>
        <dbReference type="PIRSR" id="PIRSR634611-2"/>
    </source>
</evidence>
<feature type="binding site" evidence="2">
    <location>
        <position position="263"/>
    </location>
    <ligand>
        <name>substrate</name>
    </ligand>
</feature>
<feature type="site" description="Transition state stabilizer" evidence="4">
    <location>
        <position position="339"/>
    </location>
</feature>
<dbReference type="SUPFAM" id="SSF54826">
    <property type="entry name" value="Enolase N-terminal domain-like"/>
    <property type="match status" value="1"/>
</dbReference>
<dbReference type="RefSeq" id="WP_085933995.1">
    <property type="nucleotide sequence ID" value="NZ_FUWJ01000002.1"/>
</dbReference>
<keyword evidence="3" id="KW-0479">Metal-binding</keyword>
<protein>
    <submittedName>
        <fullName evidence="6">L-alanine-DL-glutamate epimerase</fullName>
    </submittedName>
</protein>
<dbReference type="OrthoDB" id="9802699at2"/>
<comment type="cofactor">
    <cofactor evidence="3">
        <name>Mg(2+)</name>
        <dbReference type="ChEBI" id="CHEBI:18420"/>
    </cofactor>
    <text evidence="3">Binds 1 Mg(2+) ion per subunit.</text>
</comment>
<feature type="binding site" evidence="3">
    <location>
        <position position="211"/>
    </location>
    <ligand>
        <name>Mg(2+)</name>
        <dbReference type="ChEBI" id="CHEBI:18420"/>
    </ligand>
</feature>
<dbReference type="Proteomes" id="UP000190092">
    <property type="component" value="Unassembled WGS sequence"/>
</dbReference>
<dbReference type="InterPro" id="IPR034611">
    <property type="entry name" value="D-tartrate_dehydratase"/>
</dbReference>
<dbReference type="GO" id="GO:0046872">
    <property type="term" value="F:metal ion binding"/>
    <property type="evidence" value="ECO:0007669"/>
    <property type="project" value="UniProtKB-KW"/>
</dbReference>
<sequence length="386" mass="42383">MRIVAVRDIVSPIRSNIANAYIDFSQMTASVVAIETDLKVEGKAVVGYGFNSNGRYAQHGLLNERFIKRLTETKPDSLLDGEGLLDPGKCWAAMMANEKPGGHGERSVAVGVLDMALWDAVAKAKRVPLWKLLADRYNGGQYDDKAWVYAAGGYYYPGKDLEALQDEMKHYLDLGYSCVKMKVGGVPLAEDLKRIGAVLNIVGSAERLAVDVNGKFDLLTAIEFGRAIQSLGLRWYEEPLDPLDYLAHAALATQYAPPLATGENLFSMQDARNLIRHAGLRADRDILQFDPALSYGLVEYLRTLEMLKANGWSPRRCVPHGGHQFALNIAVGLQCGGNESYPQVFAPFGGFADDCPVADGRVTLPETPGIGFERKADLWKVMREIA</sequence>
<feature type="binding site" evidence="2">
    <location>
        <position position="180"/>
    </location>
    <ligand>
        <name>substrate</name>
    </ligand>
</feature>
<feature type="binding site" evidence="2">
    <location>
        <position position="99"/>
    </location>
    <ligand>
        <name>substrate</name>
    </ligand>
</feature>
<dbReference type="SMART" id="SM00922">
    <property type="entry name" value="MR_MLE"/>
    <property type="match status" value="1"/>
</dbReference>
<evidence type="ECO:0000256" key="4">
    <source>
        <dbReference type="PIRSR" id="PIRSR634611-4"/>
    </source>
</evidence>
<feature type="site" description="Transition state stabilizer" evidence="4">
    <location>
        <position position="180"/>
    </location>
</feature>
<dbReference type="STRING" id="225324.SAMN02745126_02290"/>
<dbReference type="EMBL" id="FUWJ01000002">
    <property type="protein sequence ID" value="SJZ78747.1"/>
    <property type="molecule type" value="Genomic_DNA"/>
</dbReference>
<dbReference type="InterPro" id="IPR029017">
    <property type="entry name" value="Enolase-like_N"/>
</dbReference>
<feature type="binding site" evidence="2">
    <location>
        <position position="237"/>
    </location>
    <ligand>
        <name>substrate</name>
    </ligand>
</feature>
<feature type="binding site" evidence="2">
    <location>
        <position position="154"/>
    </location>
    <ligand>
        <name>substrate</name>
    </ligand>
</feature>
<dbReference type="SFLD" id="SFLDS00001">
    <property type="entry name" value="Enolase"/>
    <property type="match status" value="1"/>
</dbReference>
<dbReference type="InterPro" id="IPR013342">
    <property type="entry name" value="Mandelate_racemase_C"/>
</dbReference>
<name>A0A1T4NI59_9HYPH</name>
<evidence type="ECO:0000313" key="7">
    <source>
        <dbReference type="Proteomes" id="UP000190092"/>
    </source>
</evidence>
<dbReference type="InterPro" id="IPR034593">
    <property type="entry name" value="DgoD-like"/>
</dbReference>
<feature type="binding site" evidence="3">
    <location>
        <position position="237"/>
    </location>
    <ligand>
        <name>Mg(2+)</name>
        <dbReference type="ChEBI" id="CHEBI:18420"/>
    </ligand>
</feature>
<evidence type="ECO:0000259" key="5">
    <source>
        <dbReference type="SMART" id="SM00922"/>
    </source>
</evidence>
<proteinExistence type="predicted"/>
<keyword evidence="7" id="KW-1185">Reference proteome</keyword>
<feature type="site" description="Increases basicity of active site His" evidence="4">
    <location>
        <position position="290"/>
    </location>
</feature>
<dbReference type="InterPro" id="IPR036849">
    <property type="entry name" value="Enolase-like_C_sf"/>
</dbReference>
<accession>A0A1T4NI59</accession>
<dbReference type="PANTHER" id="PTHR48080">
    <property type="entry name" value="D-GALACTONATE DEHYDRATASE-RELATED"/>
    <property type="match status" value="1"/>
</dbReference>
<dbReference type="Pfam" id="PF13378">
    <property type="entry name" value="MR_MLE_C"/>
    <property type="match status" value="1"/>
</dbReference>
<dbReference type="SFLD" id="SFLDF00118">
    <property type="entry name" value="D-tartrate_dehydratase"/>
    <property type="match status" value="1"/>
</dbReference>
<feature type="active site" description="Proton donor/acceptor" evidence="1">
    <location>
        <position position="320"/>
    </location>
</feature>
<feature type="binding site" evidence="2">
    <location>
        <position position="19"/>
    </location>
    <ligand>
        <name>substrate</name>
    </ligand>
</feature>
<organism evidence="6 7">
    <name type="scientific">Enhydrobacter aerosaccus</name>
    <dbReference type="NCBI Taxonomy" id="225324"/>
    <lineage>
        <taxon>Bacteria</taxon>
        <taxon>Pseudomonadati</taxon>
        <taxon>Pseudomonadota</taxon>
        <taxon>Alphaproteobacteria</taxon>
        <taxon>Hyphomicrobiales</taxon>
        <taxon>Enhydrobacter</taxon>
    </lineage>
</organism>
<feature type="binding site" evidence="3">
    <location>
        <position position="263"/>
    </location>
    <ligand>
        <name>Mg(2+)</name>
        <dbReference type="ChEBI" id="CHEBI:18420"/>
    </ligand>
</feature>
<dbReference type="Gene3D" id="3.30.390.10">
    <property type="entry name" value="Enolase-like, N-terminal domain"/>
    <property type="match status" value="1"/>
</dbReference>
<dbReference type="AlphaFoldDB" id="A0A1T4NI59"/>
<keyword evidence="3" id="KW-0460">Magnesium</keyword>
<dbReference type="CDD" id="cd03326">
    <property type="entry name" value="MR_like_1"/>
    <property type="match status" value="1"/>
</dbReference>
<dbReference type="SFLD" id="SFLDG00179">
    <property type="entry name" value="mandelate_racemase"/>
    <property type="match status" value="1"/>
</dbReference>
<dbReference type="SUPFAM" id="SSF51604">
    <property type="entry name" value="Enolase C-terminal domain-like"/>
    <property type="match status" value="1"/>
</dbReference>
<dbReference type="Gene3D" id="3.20.20.120">
    <property type="entry name" value="Enolase-like C-terminal domain"/>
    <property type="match status" value="1"/>
</dbReference>
<dbReference type="InterPro" id="IPR029065">
    <property type="entry name" value="Enolase_C-like"/>
</dbReference>
<gene>
    <name evidence="6" type="ORF">SAMN02745126_02290</name>
</gene>
<dbReference type="PANTHER" id="PTHR48080:SF5">
    <property type="entry name" value="D(-)-TARTRATE DEHYDRATASE"/>
    <property type="match status" value="1"/>
</dbReference>